<feature type="compositionally biased region" description="Polar residues" evidence="1">
    <location>
        <begin position="40"/>
        <end position="49"/>
    </location>
</feature>
<protein>
    <recommendedName>
        <fullName evidence="2">Rho-GAP domain-containing protein</fullName>
    </recommendedName>
</protein>
<proteinExistence type="predicted"/>
<dbReference type="InterPro" id="IPR000198">
    <property type="entry name" value="RhoGAP_dom"/>
</dbReference>
<evidence type="ECO:0000259" key="2">
    <source>
        <dbReference type="PROSITE" id="PS50238"/>
    </source>
</evidence>
<dbReference type="OrthoDB" id="79452at2759"/>
<dbReference type="Proteomes" id="UP000310158">
    <property type="component" value="Unassembled WGS sequence"/>
</dbReference>
<evidence type="ECO:0000313" key="4">
    <source>
        <dbReference type="Proteomes" id="UP000310158"/>
    </source>
</evidence>
<dbReference type="PROSITE" id="PS50238">
    <property type="entry name" value="RHOGAP"/>
    <property type="match status" value="1"/>
</dbReference>
<comment type="caution">
    <text evidence="3">The sequence shown here is derived from an EMBL/GenBank/DDBJ whole genome shotgun (WGS) entry which is preliminary data.</text>
</comment>
<gene>
    <name evidence="3" type="ORF">EW146_g3142</name>
</gene>
<keyword evidence="4" id="KW-1185">Reference proteome</keyword>
<feature type="region of interest" description="Disordered" evidence="1">
    <location>
        <begin position="23"/>
        <end position="50"/>
    </location>
</feature>
<evidence type="ECO:0000313" key="3">
    <source>
        <dbReference type="EMBL" id="THH17724.1"/>
    </source>
</evidence>
<dbReference type="AlphaFoldDB" id="A0A4S4LYK8"/>
<dbReference type="SUPFAM" id="SSF48350">
    <property type="entry name" value="GTPase activation domain, GAP"/>
    <property type="match status" value="1"/>
</dbReference>
<accession>A0A4S4LYK8</accession>
<dbReference type="Gene3D" id="1.10.555.10">
    <property type="entry name" value="Rho GTPase activation protein"/>
    <property type="match status" value="1"/>
</dbReference>
<dbReference type="GO" id="GO:0007165">
    <property type="term" value="P:signal transduction"/>
    <property type="evidence" value="ECO:0007669"/>
    <property type="project" value="InterPro"/>
</dbReference>
<reference evidence="3 4" key="1">
    <citation type="submission" date="2019-02" db="EMBL/GenBank/DDBJ databases">
        <title>Genome sequencing of the rare red list fungi Bondarzewia mesenterica.</title>
        <authorList>
            <person name="Buettner E."/>
            <person name="Kellner H."/>
        </authorList>
    </citation>
    <scope>NUCLEOTIDE SEQUENCE [LARGE SCALE GENOMIC DNA]</scope>
    <source>
        <strain evidence="3 4">DSM 108281</strain>
    </source>
</reference>
<feature type="domain" description="Rho-GAP" evidence="2">
    <location>
        <begin position="164"/>
        <end position="392"/>
    </location>
</feature>
<evidence type="ECO:0000256" key="1">
    <source>
        <dbReference type="SAM" id="MobiDB-lite"/>
    </source>
</evidence>
<organism evidence="3 4">
    <name type="scientific">Bondarzewia mesenterica</name>
    <dbReference type="NCBI Taxonomy" id="1095465"/>
    <lineage>
        <taxon>Eukaryota</taxon>
        <taxon>Fungi</taxon>
        <taxon>Dikarya</taxon>
        <taxon>Basidiomycota</taxon>
        <taxon>Agaricomycotina</taxon>
        <taxon>Agaricomycetes</taxon>
        <taxon>Russulales</taxon>
        <taxon>Bondarzewiaceae</taxon>
        <taxon>Bondarzewia</taxon>
    </lineage>
</organism>
<name>A0A4S4LYK8_9AGAM</name>
<dbReference type="EMBL" id="SGPL01000099">
    <property type="protein sequence ID" value="THH17724.1"/>
    <property type="molecule type" value="Genomic_DNA"/>
</dbReference>
<sequence>MPYRVRFSDSNIVFDDKQACQSFPAGGHKRRHSTPKRSILKSSSGSLTLSEPPPLACWALPPPPSGARLIPRLDPHFLLWRMSMLKVMSNYMKDKPVKRYLDVTDFEEICVDDAMYRKEWRREHRRMARMRQGLEPSIFGHYLDGRGIWCVPLRTSCVYAASQVMLGGYEFDVPIVVAGCLMEFLRRGVKQRGLFKVIGKTDDLPRRVEELFEIYNSAPNFGEAHSLEHESTDHLSELLNFYLKHLPDPIDMHIFYALCDWCVAPSIEHDEIWINKEHDRVNEMFATGRIHPKNRPSTEAILHRRRGYPIYDRAREGMQIMIAQSLLRLMPTPNFNFLIFFISFLAEVGHTRGNGWAFDDLGRRFGCLLFGKNLRYAPNVLWWLLSRWDDISVGLFGKEQELCEGDRWLMETLKMKLPDSLHKWKWSRKTM</sequence>
<dbReference type="InterPro" id="IPR008936">
    <property type="entry name" value="Rho_GTPase_activation_prot"/>
</dbReference>
<feature type="compositionally biased region" description="Basic residues" evidence="1">
    <location>
        <begin position="27"/>
        <end position="39"/>
    </location>
</feature>